<gene>
    <name evidence="6" type="primary">hdfR</name>
    <name evidence="6" type="ORF">ACFOMG_15885</name>
</gene>
<dbReference type="Gene3D" id="1.10.10.10">
    <property type="entry name" value="Winged helix-like DNA-binding domain superfamily/Winged helix DNA-binding domain"/>
    <property type="match status" value="1"/>
</dbReference>
<dbReference type="InterPro" id="IPR036388">
    <property type="entry name" value="WH-like_DNA-bd_sf"/>
</dbReference>
<dbReference type="PROSITE" id="PS50931">
    <property type="entry name" value="HTH_LYSR"/>
    <property type="match status" value="1"/>
</dbReference>
<evidence type="ECO:0000256" key="2">
    <source>
        <dbReference type="ARBA" id="ARBA00023015"/>
    </source>
</evidence>
<dbReference type="InterPro" id="IPR000847">
    <property type="entry name" value="LysR_HTH_N"/>
</dbReference>
<dbReference type="Gene3D" id="3.40.190.10">
    <property type="entry name" value="Periplasmic binding protein-like II"/>
    <property type="match status" value="3"/>
</dbReference>
<keyword evidence="3" id="KW-0238">DNA-binding</keyword>
<comment type="caution">
    <text evidence="6">The sequence shown here is derived from an EMBL/GenBank/DDBJ whole genome shotgun (WGS) entry which is preliminary data.</text>
</comment>
<dbReference type="SUPFAM" id="SSF46785">
    <property type="entry name" value="Winged helix' DNA-binding domain"/>
    <property type="match status" value="1"/>
</dbReference>
<proteinExistence type="inferred from homology"/>
<accession>A0ABV7VYK2</accession>
<dbReference type="Pfam" id="PF03466">
    <property type="entry name" value="LysR_substrate"/>
    <property type="match status" value="1"/>
</dbReference>
<evidence type="ECO:0000313" key="6">
    <source>
        <dbReference type="EMBL" id="MFC3681586.1"/>
    </source>
</evidence>
<keyword evidence="2" id="KW-0805">Transcription regulation</keyword>
<dbReference type="RefSeq" id="WP_376868072.1">
    <property type="nucleotide sequence ID" value="NZ_JBHRYB010000015.1"/>
</dbReference>
<dbReference type="PANTHER" id="PTHR30579:SF8">
    <property type="entry name" value="HTH-TYPE TRANSCRIPTIONAL REGULATOR HDFR"/>
    <property type="match status" value="1"/>
</dbReference>
<comment type="similarity">
    <text evidence="1">Belongs to the LysR transcriptional regulatory family.</text>
</comment>
<dbReference type="EMBL" id="JBHRYB010000015">
    <property type="protein sequence ID" value="MFC3681586.1"/>
    <property type="molecule type" value="Genomic_DNA"/>
</dbReference>
<dbReference type="Proteomes" id="UP001595722">
    <property type="component" value="Unassembled WGS sequence"/>
</dbReference>
<dbReference type="SUPFAM" id="SSF53850">
    <property type="entry name" value="Periplasmic binding protein-like II"/>
    <property type="match status" value="1"/>
</dbReference>
<dbReference type="NCBIfam" id="NF002946">
    <property type="entry name" value="PRK03601.1"/>
    <property type="match status" value="1"/>
</dbReference>
<dbReference type="InterPro" id="IPR005119">
    <property type="entry name" value="LysR_subst-bd"/>
</dbReference>
<evidence type="ECO:0000256" key="3">
    <source>
        <dbReference type="ARBA" id="ARBA00023125"/>
    </source>
</evidence>
<dbReference type="InterPro" id="IPR036390">
    <property type="entry name" value="WH_DNA-bd_sf"/>
</dbReference>
<keyword evidence="7" id="KW-1185">Reference proteome</keyword>
<sequence length="300" mass="33476">MDTELLRTFTEVARTRHFGRAAENLYLTQSAVSSRVRQLEGLLGVELFTRQRNNIRLTPAGEKLMPLAENSLLLVQRMRQEVALSDDKQKQLSVGATPNLWDAFLQHELLRLIKEQPELAFNAVAHSGNTLIRQVMEHSLDLAFVFDAPKVDELITREVLMLELYLVSSLPCDNWQQALRDAYVLVDWGVSFQMQQAQSCPVEAMPILQTNTGRIALDCVLNKPGCAYLPLSLAQPFIDSGQLTVLHQAPVLQRTLYASYSSSHASPALLEKLIGQLCLREPIAAPSLAPTDLSDDRSSL</sequence>
<reference evidence="7" key="1">
    <citation type="journal article" date="2019" name="Int. J. Syst. Evol. Microbiol.">
        <title>The Global Catalogue of Microorganisms (GCM) 10K type strain sequencing project: providing services to taxonomists for standard genome sequencing and annotation.</title>
        <authorList>
            <consortium name="The Broad Institute Genomics Platform"/>
            <consortium name="The Broad Institute Genome Sequencing Center for Infectious Disease"/>
            <person name="Wu L."/>
            <person name="Ma J."/>
        </authorList>
    </citation>
    <scope>NUCLEOTIDE SEQUENCE [LARGE SCALE GENOMIC DNA]</scope>
    <source>
        <strain evidence="7">KCTC 42424</strain>
    </source>
</reference>
<dbReference type="Pfam" id="PF00126">
    <property type="entry name" value="HTH_1"/>
    <property type="match status" value="1"/>
</dbReference>
<keyword evidence="4" id="KW-0804">Transcription</keyword>
<name>A0ABV7VYK2_9GAMM</name>
<evidence type="ECO:0000313" key="7">
    <source>
        <dbReference type="Proteomes" id="UP001595722"/>
    </source>
</evidence>
<organism evidence="6 7">
    <name type="scientific">Bacterioplanoides pacificum</name>
    <dbReference type="NCBI Taxonomy" id="1171596"/>
    <lineage>
        <taxon>Bacteria</taxon>
        <taxon>Pseudomonadati</taxon>
        <taxon>Pseudomonadota</taxon>
        <taxon>Gammaproteobacteria</taxon>
        <taxon>Oceanospirillales</taxon>
        <taxon>Oceanospirillaceae</taxon>
        <taxon>Bacterioplanoides</taxon>
    </lineage>
</organism>
<protein>
    <submittedName>
        <fullName evidence="6">HTH-type transcriptional regulator HdfR</fullName>
    </submittedName>
</protein>
<feature type="domain" description="HTH lysR-type" evidence="5">
    <location>
        <begin position="1"/>
        <end position="58"/>
    </location>
</feature>
<dbReference type="PRINTS" id="PR00039">
    <property type="entry name" value="HTHLYSR"/>
</dbReference>
<evidence type="ECO:0000259" key="5">
    <source>
        <dbReference type="PROSITE" id="PS50931"/>
    </source>
</evidence>
<dbReference type="PANTHER" id="PTHR30579">
    <property type="entry name" value="TRANSCRIPTIONAL REGULATOR"/>
    <property type="match status" value="1"/>
</dbReference>
<dbReference type="InterPro" id="IPR050176">
    <property type="entry name" value="LTTR"/>
</dbReference>
<evidence type="ECO:0000256" key="4">
    <source>
        <dbReference type="ARBA" id="ARBA00023163"/>
    </source>
</evidence>
<evidence type="ECO:0000256" key="1">
    <source>
        <dbReference type="ARBA" id="ARBA00009437"/>
    </source>
</evidence>